<proteinExistence type="predicted"/>
<keyword evidence="2" id="KW-1185">Reference proteome</keyword>
<dbReference type="AlphaFoldDB" id="A0ABD2MW63"/>
<gene>
    <name evidence="1" type="ORF">HHI36_024183</name>
</gene>
<reference evidence="1 2" key="1">
    <citation type="journal article" date="2021" name="BMC Biol.">
        <title>Horizontally acquired antibacterial genes associated with adaptive radiation of ladybird beetles.</title>
        <authorList>
            <person name="Li H.S."/>
            <person name="Tang X.F."/>
            <person name="Huang Y.H."/>
            <person name="Xu Z.Y."/>
            <person name="Chen M.L."/>
            <person name="Du X.Y."/>
            <person name="Qiu B.Y."/>
            <person name="Chen P.T."/>
            <person name="Zhang W."/>
            <person name="Slipinski A."/>
            <person name="Escalona H.E."/>
            <person name="Waterhouse R.M."/>
            <person name="Zwick A."/>
            <person name="Pang H."/>
        </authorList>
    </citation>
    <scope>NUCLEOTIDE SEQUENCE [LARGE SCALE GENOMIC DNA]</scope>
    <source>
        <strain evidence="1">SYSU2018</strain>
    </source>
</reference>
<protein>
    <submittedName>
        <fullName evidence="1">Uncharacterized protein</fullName>
    </submittedName>
</protein>
<dbReference type="Proteomes" id="UP001516400">
    <property type="component" value="Unassembled WGS sequence"/>
</dbReference>
<accession>A0ABD2MW63</accession>
<organism evidence="1 2">
    <name type="scientific">Cryptolaemus montrouzieri</name>
    <dbReference type="NCBI Taxonomy" id="559131"/>
    <lineage>
        <taxon>Eukaryota</taxon>
        <taxon>Metazoa</taxon>
        <taxon>Ecdysozoa</taxon>
        <taxon>Arthropoda</taxon>
        <taxon>Hexapoda</taxon>
        <taxon>Insecta</taxon>
        <taxon>Pterygota</taxon>
        <taxon>Neoptera</taxon>
        <taxon>Endopterygota</taxon>
        <taxon>Coleoptera</taxon>
        <taxon>Polyphaga</taxon>
        <taxon>Cucujiformia</taxon>
        <taxon>Coccinelloidea</taxon>
        <taxon>Coccinellidae</taxon>
        <taxon>Scymninae</taxon>
        <taxon>Scymnini</taxon>
        <taxon>Cryptolaemus</taxon>
    </lineage>
</organism>
<dbReference type="EMBL" id="JABFTP020000029">
    <property type="protein sequence ID" value="KAL3270397.1"/>
    <property type="molecule type" value="Genomic_DNA"/>
</dbReference>
<evidence type="ECO:0000313" key="2">
    <source>
        <dbReference type="Proteomes" id="UP001516400"/>
    </source>
</evidence>
<evidence type="ECO:0000313" key="1">
    <source>
        <dbReference type="EMBL" id="KAL3270397.1"/>
    </source>
</evidence>
<comment type="caution">
    <text evidence="1">The sequence shown here is derived from an EMBL/GenBank/DDBJ whole genome shotgun (WGS) entry which is preliminary data.</text>
</comment>
<name>A0ABD2MW63_9CUCU</name>
<sequence length="125" mass="14674">MSASNERELITDRGVFKCKLTRTRNYFDGLDLSKIDGKMFNQIKMRLLKLESLLDEFSEIQTKIEKLSEFEEDQTEQIDSEKSPERQAFEDFYFDLVARMSSVMDDFTNKPTIKSESSPQHSQIK</sequence>